<feature type="transmembrane region" description="Helical" evidence="1">
    <location>
        <begin position="289"/>
        <end position="309"/>
    </location>
</feature>
<feature type="transmembrane region" description="Helical" evidence="1">
    <location>
        <begin position="197"/>
        <end position="216"/>
    </location>
</feature>
<organism evidence="3 4">
    <name type="scientific">Serratia nematodiphila</name>
    <dbReference type="NCBI Taxonomy" id="458197"/>
    <lineage>
        <taxon>Bacteria</taxon>
        <taxon>Pseudomonadati</taxon>
        <taxon>Pseudomonadota</taxon>
        <taxon>Gammaproteobacteria</taxon>
        <taxon>Enterobacterales</taxon>
        <taxon>Yersiniaceae</taxon>
        <taxon>Serratia</taxon>
    </lineage>
</organism>
<protein>
    <recommendedName>
        <fullName evidence="5">Integral membrane protein</fullName>
    </recommendedName>
</protein>
<evidence type="ECO:0000256" key="2">
    <source>
        <dbReference type="SAM" id="SignalP"/>
    </source>
</evidence>
<keyword evidence="1" id="KW-0812">Transmembrane</keyword>
<keyword evidence="4" id="KW-1185">Reference proteome</keyword>
<accession>A0A1G5HXT5</accession>
<feature type="transmembrane region" description="Helical" evidence="1">
    <location>
        <begin position="168"/>
        <end position="191"/>
    </location>
</feature>
<dbReference type="Proteomes" id="UP000183031">
    <property type="component" value="Unassembled WGS sequence"/>
</dbReference>
<reference evidence="3 4" key="1">
    <citation type="submission" date="2016-10" db="EMBL/GenBank/DDBJ databases">
        <authorList>
            <person name="Varghese N."/>
            <person name="Submissions S."/>
        </authorList>
    </citation>
    <scope>NUCLEOTIDE SEQUENCE [LARGE SCALE GENOMIC DNA]</scope>
    <source>
        <strain evidence="3 4">CGMCC 1.6853</strain>
    </source>
</reference>
<feature type="chain" id="PRO_5046371872" description="Integral membrane protein" evidence="2">
    <location>
        <begin position="34"/>
        <end position="399"/>
    </location>
</feature>
<feature type="transmembrane region" description="Helical" evidence="1">
    <location>
        <begin position="264"/>
        <end position="283"/>
    </location>
</feature>
<keyword evidence="1" id="KW-0472">Membrane</keyword>
<name>A0A1G5HXT5_9GAMM</name>
<sequence length="399" mass="41947">MENRSVSIRGIKCGTVALNIAAAAALAAALALAAQLATAVGRTAHWPDYTSMLAQWPAPLAWLRWVLGDMSEATFYKHELASLGMLAGGALAWRACRRGSQWQGFAISYATGLWPWLLLSSTLGLVLSNLLWGWTIRDGQGWQPTFVAFVSLPAATVLMYGRGWKITVVGAVLGALLVTPSSLLLVNFVFAPLALPGVIGNVGGMALGSVVAFMLYRRLPWLTTHDNAPQIVAALPPEQVFGPVWTVRRMLADFTESPFFGNEWASAGLIAGVLLATALNALSPAYGSGLLAEILTAQALAAAIAVVVWRRQWIAQGWYPTYIPVVSVAPAAVLAYGGTATAIVGGALLGALLGPPLAAAFSRRLPKDFHPYVGNVLSMAFSTLLIVPALGLLPGSGGH</sequence>
<evidence type="ECO:0000313" key="3">
    <source>
        <dbReference type="EMBL" id="SCY68140.1"/>
    </source>
</evidence>
<gene>
    <name evidence="3" type="ORF">SAMN02927935_02094</name>
</gene>
<keyword evidence="2" id="KW-0732">Signal</keyword>
<evidence type="ECO:0000256" key="1">
    <source>
        <dbReference type="SAM" id="Phobius"/>
    </source>
</evidence>
<feature type="signal peptide" evidence="2">
    <location>
        <begin position="1"/>
        <end position="33"/>
    </location>
</feature>
<feature type="transmembrane region" description="Helical" evidence="1">
    <location>
        <begin position="141"/>
        <end position="161"/>
    </location>
</feature>
<feature type="transmembrane region" description="Helical" evidence="1">
    <location>
        <begin position="321"/>
        <end position="352"/>
    </location>
</feature>
<feature type="transmembrane region" description="Helical" evidence="1">
    <location>
        <begin position="372"/>
        <end position="393"/>
    </location>
</feature>
<keyword evidence="1" id="KW-1133">Transmembrane helix</keyword>
<proteinExistence type="predicted"/>
<evidence type="ECO:0008006" key="5">
    <source>
        <dbReference type="Google" id="ProtNLM"/>
    </source>
</evidence>
<dbReference type="EMBL" id="FMUT01000005">
    <property type="protein sequence ID" value="SCY68140.1"/>
    <property type="molecule type" value="Genomic_DNA"/>
</dbReference>
<feature type="transmembrane region" description="Helical" evidence="1">
    <location>
        <begin position="113"/>
        <end position="135"/>
    </location>
</feature>
<evidence type="ECO:0000313" key="4">
    <source>
        <dbReference type="Proteomes" id="UP000183031"/>
    </source>
</evidence>
<comment type="caution">
    <text evidence="3">The sequence shown here is derived from an EMBL/GenBank/DDBJ whole genome shotgun (WGS) entry which is preliminary data.</text>
</comment>